<evidence type="ECO:0000313" key="1">
    <source>
        <dbReference type="EMBL" id="GGD92952.1"/>
    </source>
</evidence>
<dbReference type="AlphaFoldDB" id="A0A8J2Y8G2"/>
<sequence length="109" mass="12626">MKTKQGLNFKVTALLLTIALLLPFTTEALHLIAHNNHIHCTETGTTHFHQQELECDLFDFQLSTVFHLFIFESEEQQSLNFKSIFPSIEDYYFNSFFITPHLRGPPVNA</sequence>
<evidence type="ECO:0000313" key="2">
    <source>
        <dbReference type="Proteomes" id="UP000652231"/>
    </source>
</evidence>
<organism evidence="1 2">
    <name type="scientific">Planktosalinus lacus</name>
    <dbReference type="NCBI Taxonomy" id="1526573"/>
    <lineage>
        <taxon>Bacteria</taxon>
        <taxon>Pseudomonadati</taxon>
        <taxon>Bacteroidota</taxon>
        <taxon>Flavobacteriia</taxon>
        <taxon>Flavobacteriales</taxon>
        <taxon>Flavobacteriaceae</taxon>
        <taxon>Planktosalinus</taxon>
    </lineage>
</organism>
<comment type="caution">
    <text evidence="1">The sequence shown here is derived from an EMBL/GenBank/DDBJ whole genome shotgun (WGS) entry which is preliminary data.</text>
</comment>
<gene>
    <name evidence="1" type="ORF">GCM10011312_15930</name>
</gene>
<name>A0A8J2Y8G2_9FLAO</name>
<reference evidence="1" key="2">
    <citation type="submission" date="2020-09" db="EMBL/GenBank/DDBJ databases">
        <authorList>
            <person name="Sun Q."/>
            <person name="Zhou Y."/>
        </authorList>
    </citation>
    <scope>NUCLEOTIDE SEQUENCE</scope>
    <source>
        <strain evidence="1">CGMCC 1.12924</strain>
    </source>
</reference>
<reference evidence="1" key="1">
    <citation type="journal article" date="2014" name="Int. J. Syst. Evol. Microbiol.">
        <title>Complete genome sequence of Corynebacterium casei LMG S-19264T (=DSM 44701T), isolated from a smear-ripened cheese.</title>
        <authorList>
            <consortium name="US DOE Joint Genome Institute (JGI-PGF)"/>
            <person name="Walter F."/>
            <person name="Albersmeier A."/>
            <person name="Kalinowski J."/>
            <person name="Ruckert C."/>
        </authorList>
    </citation>
    <scope>NUCLEOTIDE SEQUENCE</scope>
    <source>
        <strain evidence="1">CGMCC 1.12924</strain>
    </source>
</reference>
<accession>A0A8J2Y8G2</accession>
<dbReference type="EMBL" id="BMGK01000006">
    <property type="protein sequence ID" value="GGD92952.1"/>
    <property type="molecule type" value="Genomic_DNA"/>
</dbReference>
<keyword evidence="2" id="KW-1185">Reference proteome</keyword>
<dbReference type="Proteomes" id="UP000652231">
    <property type="component" value="Unassembled WGS sequence"/>
</dbReference>
<protein>
    <submittedName>
        <fullName evidence="1">Uncharacterized protein</fullName>
    </submittedName>
</protein>
<proteinExistence type="predicted"/>
<dbReference type="RefSeq" id="WP_188441331.1">
    <property type="nucleotide sequence ID" value="NZ_BMGK01000006.1"/>
</dbReference>